<evidence type="ECO:0000256" key="15">
    <source>
        <dbReference type="PROSITE-ProRule" id="PRU01319"/>
    </source>
</evidence>
<protein>
    <recommendedName>
        <fullName evidence="7 14">Ribonuclease HII</fullName>
        <shortName evidence="14">RNase HII</shortName>
        <ecNumber evidence="6 14">3.1.26.4</ecNumber>
    </recommendedName>
</protein>
<comment type="similarity">
    <text evidence="5 14 16">Belongs to the RNase HII family.</text>
</comment>
<accession>A0A9J7BYM2</accession>
<dbReference type="Gene3D" id="3.30.420.10">
    <property type="entry name" value="Ribonuclease H-like superfamily/Ribonuclease H"/>
    <property type="match status" value="1"/>
</dbReference>
<keyword evidence="10 14" id="KW-0479">Metal-binding</keyword>
<evidence type="ECO:0000256" key="12">
    <source>
        <dbReference type="ARBA" id="ARBA00022801"/>
    </source>
</evidence>
<feature type="domain" description="RNase H type-2" evidence="17">
    <location>
        <begin position="21"/>
        <end position="210"/>
    </location>
</feature>
<comment type="subcellular location">
    <subcellularLocation>
        <location evidence="4 14">Cytoplasm</location>
    </subcellularLocation>
</comment>
<dbReference type="GO" id="GO:0005737">
    <property type="term" value="C:cytoplasm"/>
    <property type="evidence" value="ECO:0007669"/>
    <property type="project" value="UniProtKB-SubCell"/>
</dbReference>
<evidence type="ECO:0000256" key="8">
    <source>
        <dbReference type="ARBA" id="ARBA00022490"/>
    </source>
</evidence>
<keyword evidence="11 14" id="KW-0255">Endonuclease</keyword>
<dbReference type="NCBIfam" id="NF000594">
    <property type="entry name" value="PRK00015.1-1"/>
    <property type="match status" value="1"/>
</dbReference>
<organism evidence="18 19">
    <name type="scientific">Occallatibacter riparius</name>
    <dbReference type="NCBI Taxonomy" id="1002689"/>
    <lineage>
        <taxon>Bacteria</taxon>
        <taxon>Pseudomonadati</taxon>
        <taxon>Acidobacteriota</taxon>
        <taxon>Terriglobia</taxon>
        <taxon>Terriglobales</taxon>
        <taxon>Acidobacteriaceae</taxon>
        <taxon>Occallatibacter</taxon>
    </lineage>
</organism>
<evidence type="ECO:0000256" key="7">
    <source>
        <dbReference type="ARBA" id="ARBA00019179"/>
    </source>
</evidence>
<dbReference type="EC" id="3.1.26.4" evidence="6 14"/>
<dbReference type="GO" id="GO:0043137">
    <property type="term" value="P:DNA replication, removal of RNA primer"/>
    <property type="evidence" value="ECO:0007669"/>
    <property type="project" value="TreeGrafter"/>
</dbReference>
<comment type="cofactor">
    <cofactor evidence="2">
        <name>Mg(2+)</name>
        <dbReference type="ChEBI" id="CHEBI:18420"/>
    </cofactor>
</comment>
<dbReference type="FunFam" id="3.30.420.10:FF:000006">
    <property type="entry name" value="Ribonuclease HII"/>
    <property type="match status" value="1"/>
</dbReference>
<evidence type="ECO:0000256" key="2">
    <source>
        <dbReference type="ARBA" id="ARBA00001946"/>
    </source>
</evidence>
<sequence>MAKTPVCGWRLERAARKCGALRIAGVDEVGRGPMFGPVVAAAVILAPKCRLEGLNDSKKLSEKKRNQLDMEIRENAVAWAIAAIDVETINQINIRNASLLAMRRAVEQLALTPDYLLIDGVDTIDFACPQQAVVQGDGTSFSIAAASILAKVFRDRMIVELDSQYPGYGLASHKGYCSAEHMAALARLGPTPLHRKNWSPVAQTMLEFPSLLELRES</sequence>
<dbReference type="PANTHER" id="PTHR10954">
    <property type="entry name" value="RIBONUCLEASE H2 SUBUNIT A"/>
    <property type="match status" value="1"/>
</dbReference>
<name>A0A9J7BYM2_9BACT</name>
<dbReference type="InterPro" id="IPR012337">
    <property type="entry name" value="RNaseH-like_sf"/>
</dbReference>
<evidence type="ECO:0000256" key="16">
    <source>
        <dbReference type="RuleBase" id="RU003515"/>
    </source>
</evidence>
<keyword evidence="19" id="KW-1185">Reference proteome</keyword>
<dbReference type="GO" id="GO:0004523">
    <property type="term" value="F:RNA-DNA hybrid ribonuclease activity"/>
    <property type="evidence" value="ECO:0007669"/>
    <property type="project" value="UniProtKB-UniRule"/>
</dbReference>
<dbReference type="AlphaFoldDB" id="A0A9J7BYM2"/>
<feature type="binding site" evidence="14 15">
    <location>
        <position position="28"/>
    </location>
    <ligand>
        <name>a divalent metal cation</name>
        <dbReference type="ChEBI" id="CHEBI:60240"/>
    </ligand>
</feature>
<evidence type="ECO:0000256" key="9">
    <source>
        <dbReference type="ARBA" id="ARBA00022722"/>
    </source>
</evidence>
<dbReference type="KEGG" id="orp:MOP44_11775"/>
<evidence type="ECO:0000313" key="18">
    <source>
        <dbReference type="EMBL" id="UWZ86597.1"/>
    </source>
</evidence>
<evidence type="ECO:0000256" key="11">
    <source>
        <dbReference type="ARBA" id="ARBA00022759"/>
    </source>
</evidence>
<feature type="binding site" evidence="14 15">
    <location>
        <position position="27"/>
    </location>
    <ligand>
        <name>a divalent metal cation</name>
        <dbReference type="ChEBI" id="CHEBI:60240"/>
    </ligand>
</feature>
<evidence type="ECO:0000256" key="10">
    <source>
        <dbReference type="ARBA" id="ARBA00022723"/>
    </source>
</evidence>
<evidence type="ECO:0000256" key="14">
    <source>
        <dbReference type="HAMAP-Rule" id="MF_00052"/>
    </source>
</evidence>
<dbReference type="Pfam" id="PF01351">
    <property type="entry name" value="RNase_HII"/>
    <property type="match status" value="1"/>
</dbReference>
<dbReference type="GO" id="GO:0003723">
    <property type="term" value="F:RNA binding"/>
    <property type="evidence" value="ECO:0007669"/>
    <property type="project" value="UniProtKB-UniRule"/>
</dbReference>
<feature type="binding site" evidence="14 15">
    <location>
        <position position="119"/>
    </location>
    <ligand>
        <name>a divalent metal cation</name>
        <dbReference type="ChEBI" id="CHEBI:60240"/>
    </ligand>
</feature>
<dbReference type="HAMAP" id="MF_00052_B">
    <property type="entry name" value="RNase_HII_B"/>
    <property type="match status" value="1"/>
</dbReference>
<evidence type="ECO:0000256" key="5">
    <source>
        <dbReference type="ARBA" id="ARBA00007383"/>
    </source>
</evidence>
<dbReference type="CDD" id="cd07182">
    <property type="entry name" value="RNase_HII_bacteria_HII_like"/>
    <property type="match status" value="1"/>
</dbReference>
<dbReference type="PANTHER" id="PTHR10954:SF18">
    <property type="entry name" value="RIBONUCLEASE HII"/>
    <property type="match status" value="1"/>
</dbReference>
<keyword evidence="8 14" id="KW-0963">Cytoplasm</keyword>
<dbReference type="RefSeq" id="WP_260796235.1">
    <property type="nucleotide sequence ID" value="NZ_CP093313.1"/>
</dbReference>
<keyword evidence="9 14" id="KW-0540">Nuclease</keyword>
<keyword evidence="13 14" id="KW-0464">Manganese</keyword>
<reference evidence="18" key="1">
    <citation type="submission" date="2021-04" db="EMBL/GenBank/DDBJ databases">
        <title>Phylogenetic analysis of Acidobacteriaceae.</title>
        <authorList>
            <person name="Qiu L."/>
            <person name="Zhang Q."/>
        </authorList>
    </citation>
    <scope>NUCLEOTIDE SEQUENCE</scope>
    <source>
        <strain evidence="18">DSM 25168</strain>
    </source>
</reference>
<comment type="catalytic activity">
    <reaction evidence="1 14 15 16">
        <text>Endonucleolytic cleavage to 5'-phosphomonoester.</text>
        <dbReference type="EC" id="3.1.26.4"/>
    </reaction>
</comment>
<dbReference type="GO" id="GO:0032299">
    <property type="term" value="C:ribonuclease H2 complex"/>
    <property type="evidence" value="ECO:0007669"/>
    <property type="project" value="TreeGrafter"/>
</dbReference>
<evidence type="ECO:0000313" key="19">
    <source>
        <dbReference type="Proteomes" id="UP001059380"/>
    </source>
</evidence>
<evidence type="ECO:0000256" key="4">
    <source>
        <dbReference type="ARBA" id="ARBA00004496"/>
    </source>
</evidence>
<dbReference type="EMBL" id="CP093313">
    <property type="protein sequence ID" value="UWZ86597.1"/>
    <property type="molecule type" value="Genomic_DNA"/>
</dbReference>
<proteinExistence type="inferred from homology"/>
<dbReference type="GO" id="GO:0006298">
    <property type="term" value="P:mismatch repair"/>
    <property type="evidence" value="ECO:0007669"/>
    <property type="project" value="TreeGrafter"/>
</dbReference>
<comment type="function">
    <text evidence="3 14 16">Endonuclease that specifically degrades the RNA of RNA-DNA hybrids.</text>
</comment>
<evidence type="ECO:0000256" key="3">
    <source>
        <dbReference type="ARBA" id="ARBA00004065"/>
    </source>
</evidence>
<dbReference type="InterPro" id="IPR024567">
    <property type="entry name" value="RNase_HII/HIII_dom"/>
</dbReference>
<evidence type="ECO:0000256" key="13">
    <source>
        <dbReference type="ARBA" id="ARBA00023211"/>
    </source>
</evidence>
<keyword evidence="12 14" id="KW-0378">Hydrolase</keyword>
<dbReference type="GO" id="GO:0030145">
    <property type="term" value="F:manganese ion binding"/>
    <property type="evidence" value="ECO:0007669"/>
    <property type="project" value="UniProtKB-UniRule"/>
</dbReference>
<evidence type="ECO:0000256" key="1">
    <source>
        <dbReference type="ARBA" id="ARBA00000077"/>
    </source>
</evidence>
<dbReference type="InterPro" id="IPR001352">
    <property type="entry name" value="RNase_HII/HIII"/>
</dbReference>
<dbReference type="Proteomes" id="UP001059380">
    <property type="component" value="Chromosome"/>
</dbReference>
<evidence type="ECO:0000256" key="6">
    <source>
        <dbReference type="ARBA" id="ARBA00012180"/>
    </source>
</evidence>
<comment type="cofactor">
    <cofactor evidence="14 15">
        <name>Mn(2+)</name>
        <dbReference type="ChEBI" id="CHEBI:29035"/>
    </cofactor>
    <cofactor evidence="14 15">
        <name>Mg(2+)</name>
        <dbReference type="ChEBI" id="CHEBI:18420"/>
    </cofactor>
    <text evidence="14 15">Manganese or magnesium. Binds 1 divalent metal ion per monomer in the absence of substrate. May bind a second metal ion after substrate binding.</text>
</comment>
<dbReference type="SUPFAM" id="SSF53098">
    <property type="entry name" value="Ribonuclease H-like"/>
    <property type="match status" value="1"/>
</dbReference>
<dbReference type="PROSITE" id="PS51975">
    <property type="entry name" value="RNASE_H_2"/>
    <property type="match status" value="1"/>
</dbReference>
<dbReference type="InterPro" id="IPR022898">
    <property type="entry name" value="RNase_HII"/>
</dbReference>
<dbReference type="NCBIfam" id="NF000595">
    <property type="entry name" value="PRK00015.1-3"/>
    <property type="match status" value="1"/>
</dbReference>
<evidence type="ECO:0000259" key="17">
    <source>
        <dbReference type="PROSITE" id="PS51975"/>
    </source>
</evidence>
<dbReference type="InterPro" id="IPR036397">
    <property type="entry name" value="RNaseH_sf"/>
</dbReference>
<gene>
    <name evidence="14" type="primary">rnhB</name>
    <name evidence="18" type="ORF">MOP44_11775</name>
</gene>